<dbReference type="RefSeq" id="WP_025410666.1">
    <property type="nucleotide sequence ID" value="NZ_CP007128.1"/>
</dbReference>
<reference evidence="3 4" key="1">
    <citation type="journal article" date="2014" name="Genome Announc.">
        <title>Genome Sequence and Methylome of Soil Bacterium Gemmatirosa kalamazoonensis KBS708T, a Member of the Rarely Cultivated Gemmatimonadetes Phylum.</title>
        <authorList>
            <person name="Debruyn J.M."/>
            <person name="Radosevich M."/>
            <person name="Wommack K.E."/>
            <person name="Polson S.W."/>
            <person name="Hauser L.J."/>
            <person name="Fawaz M.N."/>
            <person name="Korlach J."/>
            <person name="Tsai Y.C."/>
        </authorList>
    </citation>
    <scope>NUCLEOTIDE SEQUENCE [LARGE SCALE GENOMIC DNA]</scope>
    <source>
        <strain evidence="3 4">KBS708</strain>
    </source>
</reference>
<evidence type="ECO:0000313" key="4">
    <source>
        <dbReference type="Proteomes" id="UP000019151"/>
    </source>
</evidence>
<dbReference type="InParanoid" id="W0REA9"/>
<organism evidence="3 4">
    <name type="scientific">Gemmatirosa kalamazoonensis</name>
    <dbReference type="NCBI Taxonomy" id="861299"/>
    <lineage>
        <taxon>Bacteria</taxon>
        <taxon>Pseudomonadati</taxon>
        <taxon>Gemmatimonadota</taxon>
        <taxon>Gemmatimonadia</taxon>
        <taxon>Gemmatimonadales</taxon>
        <taxon>Gemmatimonadaceae</taxon>
        <taxon>Gemmatirosa</taxon>
    </lineage>
</organism>
<feature type="domain" description="DinB-like" evidence="2">
    <location>
        <begin position="31"/>
        <end position="151"/>
    </location>
</feature>
<dbReference type="AlphaFoldDB" id="W0REA9"/>
<dbReference type="STRING" id="861299.J421_1614"/>
<proteinExistence type="predicted"/>
<dbReference type="InterPro" id="IPR034660">
    <property type="entry name" value="DinB/YfiT-like"/>
</dbReference>
<dbReference type="HOGENOM" id="CLU_120900_2_0_0"/>
<dbReference type="EMBL" id="CP007128">
    <property type="protein sequence ID" value="AHG89151.1"/>
    <property type="molecule type" value="Genomic_DNA"/>
</dbReference>
<keyword evidence="4" id="KW-1185">Reference proteome</keyword>
<keyword evidence="1" id="KW-0732">Signal</keyword>
<evidence type="ECO:0000259" key="2">
    <source>
        <dbReference type="Pfam" id="PF12867"/>
    </source>
</evidence>
<gene>
    <name evidence="3" type="ORF">J421_1614</name>
</gene>
<evidence type="ECO:0000313" key="3">
    <source>
        <dbReference type="EMBL" id="AHG89151.1"/>
    </source>
</evidence>
<feature type="signal peptide" evidence="1">
    <location>
        <begin position="1"/>
        <end position="20"/>
    </location>
</feature>
<dbReference type="Pfam" id="PF12867">
    <property type="entry name" value="DinB_2"/>
    <property type="match status" value="1"/>
</dbReference>
<dbReference type="Gene3D" id="1.20.120.450">
    <property type="entry name" value="dinb family like domain"/>
    <property type="match status" value="1"/>
</dbReference>
<sequence length="172" mass="18297">MTRIVAAVVLALPSLAAAQASPGVTAAREAWRQMTTYITRAAEQMPEADYAYRPIATVRTFGQMIGHVAGAQRVFCAAALGDPEPREDAIEKSATTKAALVQALKASTTYCERAYALTDAQAAGRASSMGDAGTKLTFLAENATHNAEHYGNIVTYMRMKGMVPPSSQPRSQ</sequence>
<evidence type="ECO:0000256" key="1">
    <source>
        <dbReference type="SAM" id="SignalP"/>
    </source>
</evidence>
<protein>
    <submittedName>
        <fullName evidence="3">DinB-like domain protein</fullName>
    </submittedName>
</protein>
<dbReference type="Proteomes" id="UP000019151">
    <property type="component" value="Chromosome"/>
</dbReference>
<dbReference type="eggNOG" id="COG2318">
    <property type="taxonomic scope" value="Bacteria"/>
</dbReference>
<dbReference type="OrthoDB" id="120106at2"/>
<accession>W0REA9</accession>
<dbReference type="SUPFAM" id="SSF109854">
    <property type="entry name" value="DinB/YfiT-like putative metalloenzymes"/>
    <property type="match status" value="1"/>
</dbReference>
<feature type="chain" id="PRO_5004793991" evidence="1">
    <location>
        <begin position="21"/>
        <end position="172"/>
    </location>
</feature>
<dbReference type="KEGG" id="gba:J421_1614"/>
<dbReference type="InterPro" id="IPR024775">
    <property type="entry name" value="DinB-like"/>
</dbReference>
<name>W0REA9_9BACT</name>